<evidence type="ECO:0000313" key="1">
    <source>
        <dbReference type="Proteomes" id="UP001732720"/>
    </source>
</evidence>
<reference evidence="2" key="1">
    <citation type="submission" date="2025-08" db="UniProtKB">
        <authorList>
            <consortium name="RefSeq"/>
        </authorList>
    </citation>
    <scope>IDENTIFICATION</scope>
</reference>
<gene>
    <name evidence="2" type="primary">LOC141423082</name>
</gene>
<protein>
    <submittedName>
        <fullName evidence="2">Melanoma inhibitory activity protein 2-like</fullName>
    </submittedName>
</protein>
<name>A0AC58MGI4_CASCN</name>
<dbReference type="RefSeq" id="XP_073928490.1">
    <property type="nucleotide sequence ID" value="XM_074072389.1"/>
</dbReference>
<dbReference type="Proteomes" id="UP001732720">
    <property type="component" value="Chromosome 5"/>
</dbReference>
<keyword evidence="1" id="KW-1185">Reference proteome</keyword>
<accession>A0AC58MGI4</accession>
<evidence type="ECO:0000313" key="2">
    <source>
        <dbReference type="RefSeq" id="XP_073928490.1"/>
    </source>
</evidence>
<organism evidence="1 2">
    <name type="scientific">Castor canadensis</name>
    <name type="common">American beaver</name>
    <dbReference type="NCBI Taxonomy" id="51338"/>
    <lineage>
        <taxon>Eukaryota</taxon>
        <taxon>Metazoa</taxon>
        <taxon>Chordata</taxon>
        <taxon>Craniata</taxon>
        <taxon>Vertebrata</taxon>
        <taxon>Euteleostomi</taxon>
        <taxon>Mammalia</taxon>
        <taxon>Eutheria</taxon>
        <taxon>Euarchontoglires</taxon>
        <taxon>Glires</taxon>
        <taxon>Rodentia</taxon>
        <taxon>Castorimorpha</taxon>
        <taxon>Castoridae</taxon>
        <taxon>Castor</taxon>
    </lineage>
</organism>
<sequence>MEGAKAATLWYWVLNLSQFYRLVAVDPKEPRADPDPYAFPWVLVICAAVLGLLALPFLWLRAIREKICATMLCELLEEKCQLLEKVSLAQKELKGLQSYLKEASCEPLSAQVESLKATCGELERSKSQLTDEILLLEKELQEQKAQCSQQHQLRAELSKTEQSLQEGLDSLTSQLAEAKESHLTLQSRTAELRDCIAETLKENSQLQKSQKQLLQEARAQKKQVRELRKQKVTLQHQLARANEELYDKEGHMWTLTSRLVKMTDWAAVLGEDLVVEDDLELGLQATESAAPGERQPAGPLATLATAARLRARLQSLEEERSQIRTRLLEEDKITDDLRERIRTLEAERAAMDLEKRHFQSVKEKLQQKADVMKEVHLQNRRKLIWQITLEERQRLDKEKELGQTLGKISHADEELKTCKKQLRHLEKQLEAASLQH</sequence>
<proteinExistence type="predicted"/>